<evidence type="ECO:0000313" key="1">
    <source>
        <dbReference type="EMBL" id="KAK7522007.1"/>
    </source>
</evidence>
<dbReference type="Pfam" id="PF11093">
    <property type="entry name" value="Mitochondr_Som1"/>
    <property type="match status" value="1"/>
</dbReference>
<reference evidence="1 2" key="1">
    <citation type="submission" date="2024-04" db="EMBL/GenBank/DDBJ databases">
        <title>Phyllosticta paracitricarpa is synonymous to the EU quarantine fungus P. citricarpa based on phylogenomic analyses.</title>
        <authorList>
            <consortium name="Lawrence Berkeley National Laboratory"/>
            <person name="Van Ingen-Buijs V.A."/>
            <person name="Van Westerhoven A.C."/>
            <person name="Haridas S."/>
            <person name="Skiadas P."/>
            <person name="Martin F."/>
            <person name="Groenewald J.Z."/>
            <person name="Crous P.W."/>
            <person name="Seidl M.F."/>
        </authorList>
    </citation>
    <scope>NUCLEOTIDE SEQUENCE [LARGE SCALE GENOMIC DNA]</scope>
    <source>
        <strain evidence="1 2">CBS 123371</strain>
    </source>
</reference>
<dbReference type="Proteomes" id="UP001363622">
    <property type="component" value="Unassembled WGS sequence"/>
</dbReference>
<organism evidence="1 2">
    <name type="scientific">Phyllosticta citriasiana</name>
    <dbReference type="NCBI Taxonomy" id="595635"/>
    <lineage>
        <taxon>Eukaryota</taxon>
        <taxon>Fungi</taxon>
        <taxon>Dikarya</taxon>
        <taxon>Ascomycota</taxon>
        <taxon>Pezizomycotina</taxon>
        <taxon>Dothideomycetes</taxon>
        <taxon>Dothideomycetes incertae sedis</taxon>
        <taxon>Botryosphaeriales</taxon>
        <taxon>Phyllostictaceae</taxon>
        <taxon>Phyllosticta</taxon>
    </lineage>
</organism>
<evidence type="ECO:0000313" key="2">
    <source>
        <dbReference type="Proteomes" id="UP001363622"/>
    </source>
</evidence>
<dbReference type="InterPro" id="IPR024645">
    <property type="entry name" value="Mitochondr_Som1"/>
</dbReference>
<comment type="caution">
    <text evidence="1">The sequence shown here is derived from an EMBL/GenBank/DDBJ whole genome shotgun (WGS) entry which is preliminary data.</text>
</comment>
<keyword evidence="2" id="KW-1185">Reference proteome</keyword>
<proteinExistence type="predicted"/>
<accession>A0ABR1KZK4</accession>
<dbReference type="EMBL" id="JBBPHU010000002">
    <property type="protein sequence ID" value="KAK7522007.1"/>
    <property type="molecule type" value="Genomic_DNA"/>
</dbReference>
<name>A0ABR1KZK4_9PEZI</name>
<protein>
    <submittedName>
        <fullName evidence="1">Uncharacterized protein</fullName>
    </submittedName>
</protein>
<sequence length="87" mass="10237">MAPPIEHFHPEELEARAQYDAKGRYRKGGVDLEKCKLMEMLQYDCWPERRVGGQPVVKCRPLVRLFRKCANGLTVETTSWEDLESRW</sequence>
<gene>
    <name evidence="1" type="ORF">IWZ03DRAFT_412181</name>
</gene>